<proteinExistence type="predicted"/>
<evidence type="ECO:0000313" key="2">
    <source>
        <dbReference type="EMBL" id="TWG88463.1"/>
    </source>
</evidence>
<dbReference type="Proteomes" id="UP000318141">
    <property type="component" value="Unassembled WGS sequence"/>
</dbReference>
<keyword evidence="3" id="KW-1185">Reference proteome</keyword>
<name>A0A562BUU5_9BURK</name>
<accession>A0A562BUU5</accession>
<feature type="domain" description="RES" evidence="1">
    <location>
        <begin position="11"/>
        <end position="138"/>
    </location>
</feature>
<comment type="caution">
    <text evidence="2">The sequence shown here is derived from an EMBL/GenBank/DDBJ whole genome shotgun (WGS) entry which is preliminary data.</text>
</comment>
<dbReference type="InterPro" id="IPR014914">
    <property type="entry name" value="RES_dom"/>
</dbReference>
<dbReference type="AlphaFoldDB" id="A0A562BUU5"/>
<dbReference type="Pfam" id="PF08808">
    <property type="entry name" value="RES"/>
    <property type="match status" value="1"/>
</dbReference>
<reference evidence="2 3" key="1">
    <citation type="submission" date="2019-07" db="EMBL/GenBank/DDBJ databases">
        <title>Genome sequencing of lignin-degrading bacterial isolates.</title>
        <authorList>
            <person name="Gladden J."/>
        </authorList>
    </citation>
    <scope>NUCLEOTIDE SEQUENCE [LARGE SCALE GENOMIC DNA]</scope>
    <source>
        <strain evidence="2 3">J11</strain>
    </source>
</reference>
<evidence type="ECO:0000259" key="1">
    <source>
        <dbReference type="SMART" id="SM00953"/>
    </source>
</evidence>
<gene>
    <name evidence="2" type="ORF">L602_001200000560</name>
</gene>
<dbReference type="SMART" id="SM00953">
    <property type="entry name" value="RES"/>
    <property type="match status" value="1"/>
</dbReference>
<protein>
    <submittedName>
        <fullName evidence="2">RES domain-containing protein</fullName>
    </submittedName>
</protein>
<dbReference type="EMBL" id="VLJN01000004">
    <property type="protein sequence ID" value="TWG88463.1"/>
    <property type="molecule type" value="Genomic_DNA"/>
</dbReference>
<organism evidence="2 3">
    <name type="scientific">Cupriavidus gilardii J11</name>
    <dbReference type="NCBI Taxonomy" id="936133"/>
    <lineage>
        <taxon>Bacteria</taxon>
        <taxon>Pseudomonadati</taxon>
        <taxon>Pseudomonadota</taxon>
        <taxon>Betaproteobacteria</taxon>
        <taxon>Burkholderiales</taxon>
        <taxon>Burkholderiaceae</taxon>
        <taxon>Cupriavidus</taxon>
    </lineage>
</organism>
<sequence length="157" mass="17060">MILWRISNFNDLKGLGGLRASGRWHLAGQPVVYLAEHPALAFLEVLVNLEIGVVEQLPMTYQLLKVEAPDDMTGAVLGEEALPDDWRLQTEWTQSAGTEWLAGGTTALLKVPSAVMPYSSNLLLNPAHGDAARVRILDAIQVRHDEGVLALLSGGRI</sequence>
<dbReference type="OrthoDB" id="9789501at2"/>
<evidence type="ECO:0000313" key="3">
    <source>
        <dbReference type="Proteomes" id="UP000318141"/>
    </source>
</evidence>